<name>D4JS14_9FIRM</name>
<dbReference type="BioCyc" id="ESIR657319:G136K-514-MONOMER"/>
<reference evidence="3 4" key="1">
    <citation type="submission" date="2010-03" db="EMBL/GenBank/DDBJ databases">
        <title>The genome sequence of Eubacterium siraeum 70/3.</title>
        <authorList>
            <consortium name="metaHIT consortium -- http://www.metahit.eu/"/>
            <person name="Pajon A."/>
            <person name="Turner K."/>
            <person name="Parkhill J."/>
            <person name="Duncan S."/>
            <person name="Flint H."/>
        </authorList>
    </citation>
    <scope>NUCLEOTIDE SEQUENCE [LARGE SCALE GENOMIC DNA]</scope>
    <source>
        <strain evidence="3 4">70/3</strain>
    </source>
</reference>
<dbReference type="KEGG" id="esu:EUS_06020"/>
<dbReference type="PATRIC" id="fig|657319.3.peg.826"/>
<evidence type="ECO:0000259" key="2">
    <source>
        <dbReference type="Pfam" id="PF13490"/>
    </source>
</evidence>
<evidence type="ECO:0000313" key="3">
    <source>
        <dbReference type="EMBL" id="CBK95883.1"/>
    </source>
</evidence>
<proteinExistence type="predicted"/>
<dbReference type="Proteomes" id="UP000008803">
    <property type="component" value="Chromosome"/>
</dbReference>
<feature type="transmembrane region" description="Helical" evidence="1">
    <location>
        <begin position="80"/>
        <end position="102"/>
    </location>
</feature>
<sequence>MKSMSKQCDIVRDILPLYVDGACSEASAEMVKDHLNACADCNAIYQKLLSHTNEDVLHEESESVIMRHEAKEKQRGRKKITIAVLVSIALCIIAIFTALFLLPINIAYEPVKIDFPFEVEDVESVEMYHYDGVPASAEKKVVVAESDIKTLYDKFKGLSLKDKTTEETAGADVTSFRFNLSDGTSYDLIYACYGVKNGELKSESGGFKYFTSADIGSYWNNLNKELEATPINESELP</sequence>
<evidence type="ECO:0000256" key="1">
    <source>
        <dbReference type="SAM" id="Phobius"/>
    </source>
</evidence>
<protein>
    <recommendedName>
        <fullName evidence="2">Putative zinc-finger domain-containing protein</fullName>
    </recommendedName>
</protein>
<organism evidence="3 4">
    <name type="scientific">[Eubacterium] siraeum 70/3</name>
    <dbReference type="NCBI Taxonomy" id="657319"/>
    <lineage>
        <taxon>Bacteria</taxon>
        <taxon>Bacillati</taxon>
        <taxon>Bacillota</taxon>
        <taxon>Clostridia</taxon>
        <taxon>Eubacteriales</taxon>
        <taxon>Oscillospiraceae</taxon>
        <taxon>Oscillospiraceae incertae sedis</taxon>
    </lineage>
</organism>
<keyword evidence="1" id="KW-0812">Transmembrane</keyword>
<dbReference type="EMBL" id="FP929044">
    <property type="protein sequence ID" value="CBK95883.1"/>
    <property type="molecule type" value="Genomic_DNA"/>
</dbReference>
<dbReference type="Pfam" id="PF13490">
    <property type="entry name" value="zf-HC2"/>
    <property type="match status" value="1"/>
</dbReference>
<keyword evidence="1" id="KW-0472">Membrane</keyword>
<dbReference type="HOGENOM" id="CLU_1169265_0_0_9"/>
<dbReference type="AlphaFoldDB" id="D4JS14"/>
<keyword evidence="1" id="KW-1133">Transmembrane helix</keyword>
<feature type="domain" description="Putative zinc-finger" evidence="2">
    <location>
        <begin position="8"/>
        <end position="41"/>
    </location>
</feature>
<evidence type="ECO:0000313" key="4">
    <source>
        <dbReference type="Proteomes" id="UP000008803"/>
    </source>
</evidence>
<gene>
    <name evidence="3" type="ORF">EUS_06020</name>
</gene>
<reference evidence="3 4" key="2">
    <citation type="submission" date="2010-03" db="EMBL/GenBank/DDBJ databases">
        <authorList>
            <person name="Pajon A."/>
        </authorList>
    </citation>
    <scope>NUCLEOTIDE SEQUENCE [LARGE SCALE GENOMIC DNA]</scope>
    <source>
        <strain evidence="3 4">70/3</strain>
    </source>
</reference>
<accession>D4JS14</accession>
<dbReference type="InterPro" id="IPR027383">
    <property type="entry name" value="Znf_put"/>
</dbReference>